<dbReference type="Gene3D" id="2.60.120.560">
    <property type="entry name" value="Exo-inulinase, domain 1"/>
    <property type="match status" value="1"/>
</dbReference>
<dbReference type="PANTHER" id="PTHR15172:SF1">
    <property type="entry name" value="GALACTOCEREBROSIDASE"/>
    <property type="match status" value="1"/>
</dbReference>
<dbReference type="InterPro" id="IPR000772">
    <property type="entry name" value="Ricin_B_lectin"/>
</dbReference>
<dbReference type="InterPro" id="IPR017853">
    <property type="entry name" value="GH"/>
</dbReference>
<dbReference type="GO" id="GO:0016020">
    <property type="term" value="C:membrane"/>
    <property type="evidence" value="ECO:0007669"/>
    <property type="project" value="GOC"/>
</dbReference>
<evidence type="ECO:0000256" key="3">
    <source>
        <dbReference type="ARBA" id="ARBA00022919"/>
    </source>
</evidence>
<dbReference type="InterPro" id="IPR001286">
    <property type="entry name" value="Glyco_hydro_59"/>
</dbReference>
<keyword evidence="3" id="KW-0746">Sphingolipid metabolism</keyword>
<feature type="chain" id="PRO_5021978762" description="galactosylceramidase" evidence="6">
    <location>
        <begin position="28"/>
        <end position="809"/>
    </location>
</feature>
<evidence type="ECO:0000256" key="4">
    <source>
        <dbReference type="ARBA" id="ARBA00022963"/>
    </source>
</evidence>
<accession>A0A540VZX1</accession>
<comment type="caution">
    <text evidence="8">The sequence shown here is derived from an EMBL/GenBank/DDBJ whole genome shotgun (WGS) entry which is preliminary data.</text>
</comment>
<comment type="similarity">
    <text evidence="1">Belongs to the glycosyl hydrolase 59 family.</text>
</comment>
<protein>
    <recommendedName>
        <fullName evidence="2">galactosylceramidase</fullName>
        <ecNumber evidence="2">3.2.1.46</ecNumber>
    </recommendedName>
    <alternativeName>
        <fullName evidence="5">Galactosylceramidase</fullName>
    </alternativeName>
</protein>
<dbReference type="InterPro" id="IPR049161">
    <property type="entry name" value="GH59_cat"/>
</dbReference>
<dbReference type="SUPFAM" id="SSF51445">
    <property type="entry name" value="(Trans)glycosidases"/>
    <property type="match status" value="1"/>
</dbReference>
<dbReference type="Proteomes" id="UP000319103">
    <property type="component" value="Unassembled WGS sequence"/>
</dbReference>
<dbReference type="GO" id="GO:0004336">
    <property type="term" value="F:galactosylceramidase activity"/>
    <property type="evidence" value="ECO:0007669"/>
    <property type="project" value="UniProtKB-EC"/>
</dbReference>
<dbReference type="SUPFAM" id="SSF50370">
    <property type="entry name" value="Ricin B-like lectins"/>
    <property type="match status" value="1"/>
</dbReference>
<sequence>MRTAPRALLALLSLCLALLTAPTAATAAPRIPGTAITVDGNSPGRTFDGVGAISGGGGNSRLLLDYPEPQRSQILDYLFKPGYGAALQILKVEIGGDTNSTDGAEASIEHSRGSIDCSSGYEWWLMAQAKARNPGIKLYGLSWGAPGWIGNGNFWSQDMVDYLTNWLGCAKQHGLTIDYLGGWNERNYNASWYENLHSTLAARGFTRTKVVGADSFSWDVATAMQNDPALKSAIDIVGSHYPCGYTSTMTNCATSPDALATGKRLWASENGSEDADTGAAPIARGVNRGYLDGKMTAFINWPVVAALYPNLGFNSMGLVTANEPWSGAYTVGRSTWAIAQTTQFTAPGWQYLDTASGYLAGDRANGSYVSYASPDRSAWSTVLETMDAGVAQTVTLDTAGGLPGGTLHVWSSDFSYPTAAGRLVRGPDLTAVDGSYQLTLQPGRMYTVTTTTGQGPGTATGPQRAPLALPYRDSLAGTGTGKEARYFSAMNGAFQTAPCAGGRSGNCLRQQAPTTPIRWTDESADQPYTIMGDTSWSDYTVGVDALLQQSGTVDLLGRVGTQGRNNNGLDAYRLRVGDDGAWSILKSDTSWNFTTLAAGTVQALGLNTWHHLSLDFQGSTITARLDSTTLATVNDGDYGAGQIGLGTGGYYPAQFSRLTITAHPTAPLDGVYHLVNANSGQLLDAQDQGTSDGTPVIQWAANGGANQQWRLTGTGDGYYVLTGVASGKVLDVPGGTSLPGTQLQLWTPNGGTGQQWQVVPADSGHYTLRARSDGDLADVQGASLSLGAQAIQWPANGGANQSWQLEKVE</sequence>
<dbReference type="EC" id="3.2.1.46" evidence="2"/>
<dbReference type="SMART" id="SM00458">
    <property type="entry name" value="RICIN"/>
    <property type="match status" value="1"/>
</dbReference>
<dbReference type="OrthoDB" id="9806701at2"/>
<dbReference type="GO" id="GO:0005764">
    <property type="term" value="C:lysosome"/>
    <property type="evidence" value="ECO:0007669"/>
    <property type="project" value="TreeGrafter"/>
</dbReference>
<gene>
    <name evidence="8" type="ORF">E6W39_08565</name>
</gene>
<dbReference type="RefSeq" id="WP_141633016.1">
    <property type="nucleotide sequence ID" value="NZ_VIGB01000003.1"/>
</dbReference>
<evidence type="ECO:0000313" key="9">
    <source>
        <dbReference type="Proteomes" id="UP000319103"/>
    </source>
</evidence>
<evidence type="ECO:0000256" key="5">
    <source>
        <dbReference type="ARBA" id="ARBA00033098"/>
    </source>
</evidence>
<dbReference type="Pfam" id="PF21708">
    <property type="entry name" value="Glyco_hydro_59_C"/>
    <property type="match status" value="1"/>
</dbReference>
<keyword evidence="4" id="KW-0442">Lipid degradation</keyword>
<dbReference type="PROSITE" id="PS50231">
    <property type="entry name" value="RICIN_B_LECTIN"/>
    <property type="match status" value="1"/>
</dbReference>
<evidence type="ECO:0000256" key="6">
    <source>
        <dbReference type="SAM" id="SignalP"/>
    </source>
</evidence>
<keyword evidence="9" id="KW-1185">Reference proteome</keyword>
<dbReference type="Gene3D" id="3.20.20.70">
    <property type="entry name" value="Aldolase class I"/>
    <property type="match status" value="1"/>
</dbReference>
<keyword evidence="4" id="KW-0443">Lipid metabolism</keyword>
<dbReference type="CDD" id="cd00161">
    <property type="entry name" value="beta-trefoil_Ricin-like"/>
    <property type="match status" value="1"/>
</dbReference>
<dbReference type="AlphaFoldDB" id="A0A540VZX1"/>
<dbReference type="Gene3D" id="3.20.20.80">
    <property type="entry name" value="Glycosidases"/>
    <property type="match status" value="1"/>
</dbReference>
<name>A0A540VZX1_9ACTN</name>
<dbReference type="Pfam" id="PF02057">
    <property type="entry name" value="Glyco_hydro_59"/>
    <property type="match status" value="1"/>
</dbReference>
<evidence type="ECO:0000313" key="8">
    <source>
        <dbReference type="EMBL" id="TQF02319.1"/>
    </source>
</evidence>
<dbReference type="InterPro" id="IPR013785">
    <property type="entry name" value="Aldolase_TIM"/>
</dbReference>
<keyword evidence="6" id="KW-0732">Signal</keyword>
<proteinExistence type="inferred from homology"/>
<reference evidence="8 9" key="1">
    <citation type="submission" date="2019-06" db="EMBL/GenBank/DDBJ databases">
        <title>Description of Kitasatospora acidophila sp. nov. isolated from pine grove soil, and reclassification of Streptomyces novaecaesareae to Kitasatospora novaeceasareae comb. nov.</title>
        <authorList>
            <person name="Kim M.J."/>
        </authorList>
    </citation>
    <scope>NUCLEOTIDE SEQUENCE [LARGE SCALE GENOMIC DNA]</scope>
    <source>
        <strain evidence="8 9">MMS16-CNU292</strain>
    </source>
</reference>
<organism evidence="8 9">
    <name type="scientific">Kitasatospora acidiphila</name>
    <dbReference type="NCBI Taxonomy" id="2567942"/>
    <lineage>
        <taxon>Bacteria</taxon>
        <taxon>Bacillati</taxon>
        <taxon>Actinomycetota</taxon>
        <taxon>Actinomycetes</taxon>
        <taxon>Kitasatosporales</taxon>
        <taxon>Streptomycetaceae</taxon>
        <taxon>Kitasatospora</taxon>
    </lineage>
</organism>
<dbReference type="Pfam" id="PF14200">
    <property type="entry name" value="RicinB_lectin_2"/>
    <property type="match status" value="2"/>
</dbReference>
<dbReference type="EMBL" id="VIGB01000003">
    <property type="protein sequence ID" value="TQF02319.1"/>
    <property type="molecule type" value="Genomic_DNA"/>
</dbReference>
<feature type="domain" description="Ricin B lectin" evidence="7">
    <location>
        <begin position="669"/>
        <end position="806"/>
    </location>
</feature>
<evidence type="ECO:0000256" key="2">
    <source>
        <dbReference type="ARBA" id="ARBA00012657"/>
    </source>
</evidence>
<dbReference type="PANTHER" id="PTHR15172">
    <property type="entry name" value="GALACTOCEREBROSIDASE"/>
    <property type="match status" value="1"/>
</dbReference>
<dbReference type="InterPro" id="IPR035992">
    <property type="entry name" value="Ricin_B-like_lectins"/>
</dbReference>
<dbReference type="Gene3D" id="2.80.10.50">
    <property type="match status" value="3"/>
</dbReference>
<evidence type="ECO:0000256" key="1">
    <source>
        <dbReference type="ARBA" id="ARBA00005637"/>
    </source>
</evidence>
<dbReference type="GO" id="GO:0006683">
    <property type="term" value="P:galactosylceramide catabolic process"/>
    <property type="evidence" value="ECO:0007669"/>
    <property type="project" value="InterPro"/>
</dbReference>
<dbReference type="InterPro" id="IPR049162">
    <property type="entry name" value="GH59_C"/>
</dbReference>
<evidence type="ECO:0000259" key="7">
    <source>
        <dbReference type="SMART" id="SM00458"/>
    </source>
</evidence>
<feature type="signal peptide" evidence="6">
    <location>
        <begin position="1"/>
        <end position="27"/>
    </location>
</feature>